<evidence type="ECO:0000256" key="1">
    <source>
        <dbReference type="SAM" id="Phobius"/>
    </source>
</evidence>
<dbReference type="KEGG" id="blr:BRLA_c035330"/>
<keyword evidence="1" id="KW-0812">Transmembrane</keyword>
<dbReference type="EMBL" id="CP007806">
    <property type="protein sequence ID" value="AIG27845.1"/>
    <property type="molecule type" value="Genomic_DNA"/>
</dbReference>
<dbReference type="AlphaFoldDB" id="A0A075RER5"/>
<organism evidence="2 3">
    <name type="scientific">Brevibacillus laterosporus LMG 15441</name>
    <dbReference type="NCBI Taxonomy" id="1042163"/>
    <lineage>
        <taxon>Bacteria</taxon>
        <taxon>Bacillati</taxon>
        <taxon>Bacillota</taxon>
        <taxon>Bacilli</taxon>
        <taxon>Bacillales</taxon>
        <taxon>Paenibacillaceae</taxon>
        <taxon>Brevibacillus</taxon>
    </lineage>
</organism>
<dbReference type="HOGENOM" id="CLU_207061_0_0_9"/>
<reference evidence="2 3" key="1">
    <citation type="journal article" date="2011" name="J. Bacteriol.">
        <title>Genome sequence of Brevibacillus laterosporus LMG 15441, a pathogen of invertebrates.</title>
        <authorList>
            <person name="Djukic M."/>
            <person name="Poehlein A."/>
            <person name="Thurmer A."/>
            <person name="Daniel R."/>
        </authorList>
    </citation>
    <scope>NUCLEOTIDE SEQUENCE [LARGE SCALE GENOMIC DNA]</scope>
    <source>
        <strain evidence="2 3">LMG 15441</strain>
    </source>
</reference>
<gene>
    <name evidence="2" type="ORF">BRLA_c035330</name>
</gene>
<evidence type="ECO:0000313" key="3">
    <source>
        <dbReference type="Proteomes" id="UP000005850"/>
    </source>
</evidence>
<keyword evidence="1" id="KW-0472">Membrane</keyword>
<protein>
    <recommendedName>
        <fullName evidence="4">Asparagine synthase</fullName>
    </recommendedName>
</protein>
<feature type="transmembrane region" description="Helical" evidence="1">
    <location>
        <begin position="34"/>
        <end position="55"/>
    </location>
</feature>
<evidence type="ECO:0000313" key="2">
    <source>
        <dbReference type="EMBL" id="AIG27845.1"/>
    </source>
</evidence>
<keyword evidence="1" id="KW-1133">Transmembrane helix</keyword>
<proteinExistence type="predicted"/>
<name>A0A075RER5_BRELA</name>
<evidence type="ECO:0008006" key="4">
    <source>
        <dbReference type="Google" id="ProtNLM"/>
    </source>
</evidence>
<dbReference type="Proteomes" id="UP000005850">
    <property type="component" value="Chromosome"/>
</dbReference>
<keyword evidence="3" id="KW-1185">Reference proteome</keyword>
<sequence length="57" mass="5991">MPKGIVPILLGTIVTAAGLSFVKTKYNDNGYTNPYAWGVAGFGLAHIVLGTINALRD</sequence>
<dbReference type="RefSeq" id="WP_003336640.1">
    <property type="nucleotide sequence ID" value="NZ_CP007806.1"/>
</dbReference>
<accession>A0A075RER5</accession>